<dbReference type="PANTHER" id="PTHR48097">
    <property type="entry name" value="L-THREONINE ALDOLASE-RELATED"/>
    <property type="match status" value="1"/>
</dbReference>
<dbReference type="Gene3D" id="3.90.1150.10">
    <property type="entry name" value="Aspartate Aminotransferase, domain 1"/>
    <property type="match status" value="1"/>
</dbReference>
<evidence type="ECO:0000313" key="8">
    <source>
        <dbReference type="Proteomes" id="UP000780801"/>
    </source>
</evidence>
<organism evidence="7 8">
    <name type="scientific">Lunasporangiospora selenospora</name>
    <dbReference type="NCBI Taxonomy" id="979761"/>
    <lineage>
        <taxon>Eukaryota</taxon>
        <taxon>Fungi</taxon>
        <taxon>Fungi incertae sedis</taxon>
        <taxon>Mucoromycota</taxon>
        <taxon>Mortierellomycotina</taxon>
        <taxon>Mortierellomycetes</taxon>
        <taxon>Mortierellales</taxon>
        <taxon>Mortierellaceae</taxon>
        <taxon>Lunasporangiospora</taxon>
    </lineage>
</organism>
<evidence type="ECO:0008006" key="9">
    <source>
        <dbReference type="Google" id="ProtNLM"/>
    </source>
</evidence>
<evidence type="ECO:0000256" key="3">
    <source>
        <dbReference type="ARBA" id="ARBA00022898"/>
    </source>
</evidence>
<dbReference type="InterPro" id="IPR015424">
    <property type="entry name" value="PyrdxlP-dep_Trfase"/>
</dbReference>
<feature type="compositionally biased region" description="Low complexity" evidence="4">
    <location>
        <begin position="240"/>
        <end position="257"/>
    </location>
</feature>
<comment type="similarity">
    <text evidence="2">Belongs to the threonine aldolase family.</text>
</comment>
<dbReference type="Gene3D" id="3.20.20.100">
    <property type="entry name" value="NADP-dependent oxidoreductase domain"/>
    <property type="match status" value="1"/>
</dbReference>
<evidence type="ECO:0000256" key="2">
    <source>
        <dbReference type="ARBA" id="ARBA00006966"/>
    </source>
</evidence>
<dbReference type="GO" id="GO:0006545">
    <property type="term" value="P:glycine biosynthetic process"/>
    <property type="evidence" value="ECO:0007669"/>
    <property type="project" value="TreeGrafter"/>
</dbReference>
<dbReference type="AlphaFoldDB" id="A0A9P6FP62"/>
<feature type="region of interest" description="Disordered" evidence="4">
    <location>
        <begin position="405"/>
        <end position="431"/>
    </location>
</feature>
<keyword evidence="8" id="KW-1185">Reference proteome</keyword>
<dbReference type="Gene3D" id="3.40.640.10">
    <property type="entry name" value="Type I PLP-dependent aspartate aminotransferase-like (Major domain)"/>
    <property type="match status" value="1"/>
</dbReference>
<dbReference type="GO" id="GO:0008732">
    <property type="term" value="F:L-allo-threonine aldolase activity"/>
    <property type="evidence" value="ECO:0007669"/>
    <property type="project" value="TreeGrafter"/>
</dbReference>
<gene>
    <name evidence="7" type="ORF">BGW38_004530</name>
</gene>
<dbReference type="PANTHER" id="PTHR48097:SF9">
    <property type="entry name" value="L-THREONINE ALDOLASE"/>
    <property type="match status" value="1"/>
</dbReference>
<dbReference type="InterPro" id="IPR036812">
    <property type="entry name" value="NAD(P)_OxRdtase_dom_sf"/>
</dbReference>
<feature type="domain" description="Aromatic amino acid beta-eliminating lyase/threonine aldolase" evidence="6">
    <location>
        <begin position="1"/>
        <end position="140"/>
    </location>
</feature>
<comment type="cofactor">
    <cofactor evidence="1">
        <name>pyridoxal 5'-phosphate</name>
        <dbReference type="ChEBI" id="CHEBI:597326"/>
    </cofactor>
</comment>
<dbReference type="OrthoDB" id="37537at2759"/>
<sequence length="820" mass="91581">MPLEEIVRIRALSLKHGIKLHLDGARLWHASIATGVSMKDFCQNFDTVSLCLSKGIGAPIGSILVGSEAVIKKARHFRLLFGGGWRQAGFLAEASLWCIKNNWPTMESTHRQAKYLERAFVQIGCTITNPVETNMIWVETTKAGFTIEELMAELAKEGIRISGSGYAARIVLHCQISDEVVAKFIEVLRNLASTPKMKISVDLTRASMSELSLRSSSPSISYYEDEEIFLPPASEPQPPRQQLLSKQSAQSSKRSASVHSRRQIAGSARFYASETALVNSAVAHRHAIYVAGDDGPDHSAKGYLLYEDMHGQSPGPRYQTANVHGPEPVPRQQGRRSNPPTCKQGGDRTRPRSAYEPTPLEYALLKERMEEEKNFRAFYLAQESGRQYGLRRSQSLDGIDAAVSATSGSASTTAVSGERGVGVEGDDDDEDERGRADMFELCTAAGTGGRAKKVGRLQYKLAHHPASVAIKRASHCFAIFPRPLSTQNFALETTDPTQSDFRVQGAENIVPYLNLLESFNVHELDTARVYCEGDTETVLGQVPSSVLKRFEISTKVYPIHPGDHKPEALSKLFHQSLAALKVSKVKIFYLHAPDFFTPFDETLKAVDDLYKQGLFEQFGLSNFAAWQVALVHQICHFKGYIKPTVYQGWYNPLMRQVERELFPCLREFGMRFYAYNPIAGGFLTGNYKIDEPVKPGTRFDNKTVLGEYNRGQYWFPLYFDAVEGLKSAAAKHGIPLLEASIRWLNHHSGLGPEDGLIFGINDRVQDLRENLISLQQGPLPDDVVKAFEDAWDKVKSAYQLYFRRDVRYLKPDPSDAEKDK</sequence>
<dbReference type="SUPFAM" id="SSF53383">
    <property type="entry name" value="PLP-dependent transferases"/>
    <property type="match status" value="1"/>
</dbReference>
<dbReference type="GO" id="GO:0005829">
    <property type="term" value="C:cytosol"/>
    <property type="evidence" value="ECO:0007669"/>
    <property type="project" value="TreeGrafter"/>
</dbReference>
<protein>
    <recommendedName>
        <fullName evidence="9">NADP-dependent oxidoreductase domain-containing protein</fullName>
    </recommendedName>
</protein>
<dbReference type="InterPro" id="IPR001597">
    <property type="entry name" value="ArAA_b-elim_lyase/Thr_aldolase"/>
</dbReference>
<dbReference type="Proteomes" id="UP000780801">
    <property type="component" value="Unassembled WGS sequence"/>
</dbReference>
<feature type="domain" description="NADP-dependent oxidoreductase" evidence="5">
    <location>
        <begin position="519"/>
        <end position="791"/>
    </location>
</feature>
<dbReference type="Pfam" id="PF00248">
    <property type="entry name" value="Aldo_ket_red"/>
    <property type="match status" value="1"/>
</dbReference>
<name>A0A9P6FP62_9FUNG</name>
<accession>A0A9P6FP62</accession>
<dbReference type="EMBL" id="JAABOA010002897">
    <property type="protein sequence ID" value="KAF9579273.1"/>
    <property type="molecule type" value="Genomic_DNA"/>
</dbReference>
<evidence type="ECO:0000256" key="1">
    <source>
        <dbReference type="ARBA" id="ARBA00001933"/>
    </source>
</evidence>
<feature type="region of interest" description="Disordered" evidence="4">
    <location>
        <begin position="230"/>
        <end position="263"/>
    </location>
</feature>
<evidence type="ECO:0000313" key="7">
    <source>
        <dbReference type="EMBL" id="KAF9579273.1"/>
    </source>
</evidence>
<feature type="compositionally biased region" description="Low complexity" evidence="4">
    <location>
        <begin position="405"/>
        <end position="418"/>
    </location>
</feature>
<feature type="region of interest" description="Disordered" evidence="4">
    <location>
        <begin position="307"/>
        <end position="358"/>
    </location>
</feature>
<dbReference type="InterPro" id="IPR015422">
    <property type="entry name" value="PyrdxlP-dep_Trfase_small"/>
</dbReference>
<proteinExistence type="inferred from homology"/>
<dbReference type="InterPro" id="IPR015421">
    <property type="entry name" value="PyrdxlP-dep_Trfase_major"/>
</dbReference>
<dbReference type="Pfam" id="PF01212">
    <property type="entry name" value="Beta_elim_lyase"/>
    <property type="match status" value="1"/>
</dbReference>
<dbReference type="SUPFAM" id="SSF51430">
    <property type="entry name" value="NAD(P)-linked oxidoreductase"/>
    <property type="match status" value="1"/>
</dbReference>
<dbReference type="InterPro" id="IPR023210">
    <property type="entry name" value="NADP_OxRdtase_dom"/>
</dbReference>
<reference evidence="7" key="1">
    <citation type="journal article" date="2020" name="Fungal Divers.">
        <title>Resolving the Mortierellaceae phylogeny through synthesis of multi-gene phylogenetics and phylogenomics.</title>
        <authorList>
            <person name="Vandepol N."/>
            <person name="Liber J."/>
            <person name="Desiro A."/>
            <person name="Na H."/>
            <person name="Kennedy M."/>
            <person name="Barry K."/>
            <person name="Grigoriev I.V."/>
            <person name="Miller A.N."/>
            <person name="O'Donnell K."/>
            <person name="Stajich J.E."/>
            <person name="Bonito G."/>
        </authorList>
    </citation>
    <scope>NUCLEOTIDE SEQUENCE</scope>
    <source>
        <strain evidence="7">KOD1015</strain>
    </source>
</reference>
<evidence type="ECO:0000259" key="6">
    <source>
        <dbReference type="Pfam" id="PF01212"/>
    </source>
</evidence>
<keyword evidence="3" id="KW-0663">Pyridoxal phosphate</keyword>
<dbReference type="CDD" id="cd19075">
    <property type="entry name" value="AKR_AKR7A1-5"/>
    <property type="match status" value="1"/>
</dbReference>
<evidence type="ECO:0000256" key="4">
    <source>
        <dbReference type="SAM" id="MobiDB-lite"/>
    </source>
</evidence>
<evidence type="ECO:0000259" key="5">
    <source>
        <dbReference type="Pfam" id="PF00248"/>
    </source>
</evidence>
<dbReference type="GO" id="GO:0006567">
    <property type="term" value="P:L-threonine catabolic process"/>
    <property type="evidence" value="ECO:0007669"/>
    <property type="project" value="TreeGrafter"/>
</dbReference>
<comment type="caution">
    <text evidence="7">The sequence shown here is derived from an EMBL/GenBank/DDBJ whole genome shotgun (WGS) entry which is preliminary data.</text>
</comment>